<dbReference type="InterPro" id="IPR015424">
    <property type="entry name" value="PyrdxlP-dep_Trfase"/>
</dbReference>
<evidence type="ECO:0000313" key="11">
    <source>
        <dbReference type="Proteomes" id="UP000419017"/>
    </source>
</evidence>
<dbReference type="Pfam" id="PF00266">
    <property type="entry name" value="Aminotran_5"/>
    <property type="match status" value="1"/>
</dbReference>
<keyword evidence="3 10" id="KW-0808">Transferase</keyword>
<dbReference type="Proteomes" id="UP000419017">
    <property type="component" value="Unassembled WGS sequence"/>
</dbReference>
<proteinExistence type="inferred from homology"/>
<keyword evidence="7" id="KW-0411">Iron-sulfur</keyword>
<dbReference type="Gene3D" id="1.10.260.50">
    <property type="match status" value="1"/>
</dbReference>
<organism evidence="10 11">
    <name type="scientific">Oceanivirga miroungae</name>
    <dbReference type="NCBI Taxonomy" id="1130046"/>
    <lineage>
        <taxon>Bacteria</taxon>
        <taxon>Fusobacteriati</taxon>
        <taxon>Fusobacteriota</taxon>
        <taxon>Fusobacteriia</taxon>
        <taxon>Fusobacteriales</taxon>
        <taxon>Leptotrichiaceae</taxon>
        <taxon>Oceanivirga</taxon>
    </lineage>
</organism>
<keyword evidence="4" id="KW-0479">Metal-binding</keyword>
<evidence type="ECO:0000256" key="4">
    <source>
        <dbReference type="ARBA" id="ARBA00022723"/>
    </source>
</evidence>
<dbReference type="SUPFAM" id="SSF53383">
    <property type="entry name" value="PLP-dependent transferases"/>
    <property type="match status" value="1"/>
</dbReference>
<accession>A0A6I8M659</accession>
<dbReference type="GO" id="GO:0008483">
    <property type="term" value="F:transaminase activity"/>
    <property type="evidence" value="ECO:0007669"/>
    <property type="project" value="UniProtKB-KW"/>
</dbReference>
<dbReference type="Gene3D" id="3.40.640.10">
    <property type="entry name" value="Type I PLP-dependent aspartate aminotransferase-like (Major domain)"/>
    <property type="match status" value="1"/>
</dbReference>
<evidence type="ECO:0000256" key="8">
    <source>
        <dbReference type="ARBA" id="ARBA00050776"/>
    </source>
</evidence>
<comment type="catalytic activity">
    <reaction evidence="8">
        <text>(sulfur carrier)-H + L-cysteine = (sulfur carrier)-SH + L-alanine</text>
        <dbReference type="Rhea" id="RHEA:43892"/>
        <dbReference type="Rhea" id="RHEA-COMP:14737"/>
        <dbReference type="Rhea" id="RHEA-COMP:14739"/>
        <dbReference type="ChEBI" id="CHEBI:29917"/>
        <dbReference type="ChEBI" id="CHEBI:35235"/>
        <dbReference type="ChEBI" id="CHEBI:57972"/>
        <dbReference type="ChEBI" id="CHEBI:64428"/>
        <dbReference type="EC" id="2.8.1.7"/>
    </reaction>
</comment>
<keyword evidence="5" id="KW-0663">Pyridoxal phosphate</keyword>
<name>A0A6I8M659_9FUSO</name>
<comment type="cofactor">
    <cofactor evidence="1">
        <name>pyridoxal 5'-phosphate</name>
        <dbReference type="ChEBI" id="CHEBI:597326"/>
    </cofactor>
</comment>
<evidence type="ECO:0000256" key="1">
    <source>
        <dbReference type="ARBA" id="ARBA00001933"/>
    </source>
</evidence>
<evidence type="ECO:0000256" key="2">
    <source>
        <dbReference type="ARBA" id="ARBA00006490"/>
    </source>
</evidence>
<evidence type="ECO:0000256" key="7">
    <source>
        <dbReference type="ARBA" id="ARBA00023014"/>
    </source>
</evidence>
<dbReference type="AlphaFoldDB" id="A0A6I8M659"/>
<dbReference type="Gene3D" id="3.90.1150.10">
    <property type="entry name" value="Aspartate Aminotransferase, domain 1"/>
    <property type="match status" value="1"/>
</dbReference>
<dbReference type="PANTHER" id="PTHR11601">
    <property type="entry name" value="CYSTEINE DESULFURYLASE FAMILY MEMBER"/>
    <property type="match status" value="1"/>
</dbReference>
<dbReference type="GO" id="GO:0031071">
    <property type="term" value="F:cysteine desulfurase activity"/>
    <property type="evidence" value="ECO:0007669"/>
    <property type="project" value="UniProtKB-EC"/>
</dbReference>
<keyword evidence="6" id="KW-0408">Iron</keyword>
<evidence type="ECO:0000313" key="10">
    <source>
        <dbReference type="EMBL" id="VWL84841.1"/>
    </source>
</evidence>
<dbReference type="PIRSF" id="PIRSF005572">
    <property type="entry name" value="NifS"/>
    <property type="match status" value="1"/>
</dbReference>
<dbReference type="InterPro" id="IPR015421">
    <property type="entry name" value="PyrdxlP-dep_Trfase_major"/>
</dbReference>
<evidence type="ECO:0000256" key="3">
    <source>
        <dbReference type="ARBA" id="ARBA00022679"/>
    </source>
</evidence>
<dbReference type="GO" id="GO:0051536">
    <property type="term" value="F:iron-sulfur cluster binding"/>
    <property type="evidence" value="ECO:0007669"/>
    <property type="project" value="UniProtKB-KW"/>
</dbReference>
<protein>
    <submittedName>
        <fullName evidence="10">Class V aminotransferase</fullName>
    </submittedName>
</protein>
<reference evidence="10 11" key="1">
    <citation type="submission" date="2019-10" db="EMBL/GenBank/DDBJ databases">
        <authorList>
            <person name="Blom J."/>
        </authorList>
    </citation>
    <scope>NUCLEOTIDE SEQUENCE [LARGE SCALE GENOMIC DNA]</scope>
    <source>
        <strain evidence="10 11">ES3154-GLU</strain>
    </source>
</reference>
<dbReference type="InterPro" id="IPR000192">
    <property type="entry name" value="Aminotrans_V_dom"/>
</dbReference>
<dbReference type="InterPro" id="IPR016454">
    <property type="entry name" value="Cysteine_dSase"/>
</dbReference>
<keyword evidence="10" id="KW-0032">Aminotransferase</keyword>
<gene>
    <name evidence="10" type="ORF">OMES3154_00095</name>
</gene>
<feature type="domain" description="Aminotransferase class V" evidence="9">
    <location>
        <begin position="3"/>
        <end position="361"/>
    </location>
</feature>
<evidence type="ECO:0000259" key="9">
    <source>
        <dbReference type="Pfam" id="PF00266"/>
    </source>
</evidence>
<dbReference type="InterPro" id="IPR015422">
    <property type="entry name" value="PyrdxlP-dep_Trfase_small"/>
</dbReference>
<comment type="similarity">
    <text evidence="2">Belongs to the class-V pyridoxal-phosphate-dependent aminotransferase family. NifS/IscS subfamily.</text>
</comment>
<keyword evidence="11" id="KW-1185">Reference proteome</keyword>
<sequence length="368" mass="41127">MQVYLDNAATTNLRKEVLEKITEIYEKTYANPSSVHSFGRESRALLENARNRVAKNLNILAKDIIFTSGATESNNLAIRGIVNAKGKDKEIICSSIEHSSILNLVKQLELEGYIVKYIRVNENGIIDLEHLKSLINENTGLITVMAVNNEIGSIQPIEKISDMIKGKNIHFHVDAVQMIGKKELKPYELGIDSMSISFHKLYGPKGVGVLYIKDNIEIKKAFYGGEQERNKRPGTENLHSILLADIALDYAINNMEKESKYVKELMDYLVDNIKDLENIKIHGENRIDNILNISIKGKNIQMLLPILDMRGIYVSGGSACMSGSVSGSYVLKNMGLSEDEVMSSIRISLGIHNTKEEIDYLISVIKGI</sequence>
<dbReference type="EMBL" id="CABWIB010000001">
    <property type="protein sequence ID" value="VWL84841.1"/>
    <property type="molecule type" value="Genomic_DNA"/>
</dbReference>
<evidence type="ECO:0000256" key="6">
    <source>
        <dbReference type="ARBA" id="ARBA00023004"/>
    </source>
</evidence>
<dbReference type="GO" id="GO:0046872">
    <property type="term" value="F:metal ion binding"/>
    <property type="evidence" value="ECO:0007669"/>
    <property type="project" value="UniProtKB-KW"/>
</dbReference>
<evidence type="ECO:0000256" key="5">
    <source>
        <dbReference type="ARBA" id="ARBA00022898"/>
    </source>
</evidence>
<dbReference type="PANTHER" id="PTHR11601:SF34">
    <property type="entry name" value="CYSTEINE DESULFURASE"/>
    <property type="match status" value="1"/>
</dbReference>
<dbReference type="RefSeq" id="WP_156682895.1">
    <property type="nucleotide sequence ID" value="NZ_CABWIB010000001.1"/>
</dbReference>